<accession>A0A1Y0B139</accession>
<gene>
    <name evidence="1" type="ORF">AEK19_MT0879</name>
</gene>
<reference evidence="1" key="1">
    <citation type="submission" date="2017-03" db="EMBL/GenBank/DDBJ databases">
        <title>The mitochondrial genome of the carnivorous plant Utricularia reniformis (Lentibulariaceae): structure, comparative analysis and evolutionary landmarks.</title>
        <authorList>
            <person name="Silva S.R."/>
            <person name="Alvarenga D.O."/>
            <person name="Michael T.P."/>
            <person name="Miranda V.F.O."/>
            <person name="Varani A.M."/>
        </authorList>
    </citation>
    <scope>NUCLEOTIDE SEQUENCE</scope>
</reference>
<dbReference type="AlphaFoldDB" id="A0A1Y0B139"/>
<sequence>MRWYVSGPVREGSLFGTEQTQFLDVTHLSAPRTGLGRTGLMPRLLRAFLMLDESLS</sequence>
<evidence type="ECO:0000313" key="1">
    <source>
        <dbReference type="EMBL" id="ART31111.1"/>
    </source>
</evidence>
<organism evidence="1">
    <name type="scientific">Utricularia reniformis</name>
    <dbReference type="NCBI Taxonomy" id="192314"/>
    <lineage>
        <taxon>Eukaryota</taxon>
        <taxon>Viridiplantae</taxon>
        <taxon>Streptophyta</taxon>
        <taxon>Embryophyta</taxon>
        <taxon>Tracheophyta</taxon>
        <taxon>Spermatophyta</taxon>
        <taxon>Magnoliopsida</taxon>
        <taxon>eudicotyledons</taxon>
        <taxon>Gunneridae</taxon>
        <taxon>Pentapetalae</taxon>
        <taxon>asterids</taxon>
        <taxon>lamiids</taxon>
        <taxon>Lamiales</taxon>
        <taxon>Lentibulariaceae</taxon>
        <taxon>Utricularia</taxon>
    </lineage>
</organism>
<dbReference type="EMBL" id="KY774314">
    <property type="protein sequence ID" value="ART31111.1"/>
    <property type="molecule type" value="Genomic_DNA"/>
</dbReference>
<keyword evidence="1" id="KW-0496">Mitochondrion</keyword>
<protein>
    <submittedName>
        <fullName evidence="1">Uncharacterized protein</fullName>
    </submittedName>
</protein>
<proteinExistence type="predicted"/>
<name>A0A1Y0B139_9LAMI</name>
<geneLocation type="mitochondrion" evidence="1"/>